<proteinExistence type="inferred from homology"/>
<name>A0ABV6URU4_9ACTN</name>
<organism evidence="4 5">
    <name type="scientific">Streptacidiphilus cavernicola</name>
    <dbReference type="NCBI Taxonomy" id="3342716"/>
    <lineage>
        <taxon>Bacteria</taxon>
        <taxon>Bacillati</taxon>
        <taxon>Actinomycetota</taxon>
        <taxon>Actinomycetes</taxon>
        <taxon>Kitasatosporales</taxon>
        <taxon>Streptomycetaceae</taxon>
        <taxon>Streptacidiphilus</taxon>
    </lineage>
</organism>
<comment type="caution">
    <text evidence="4">The sequence shown here is derived from an EMBL/GenBank/DDBJ whole genome shotgun (WGS) entry which is preliminary data.</text>
</comment>
<dbReference type="Pfam" id="PF00106">
    <property type="entry name" value="adh_short"/>
    <property type="match status" value="1"/>
</dbReference>
<dbReference type="CDD" id="cd05374">
    <property type="entry name" value="17beta-HSD-like_SDR_c"/>
    <property type="match status" value="1"/>
</dbReference>
<dbReference type="PANTHER" id="PTHR43976:SF16">
    <property type="entry name" value="SHORT-CHAIN DEHYDROGENASE_REDUCTASE FAMILY PROTEIN"/>
    <property type="match status" value="1"/>
</dbReference>
<dbReference type="PRINTS" id="PR00080">
    <property type="entry name" value="SDRFAMILY"/>
</dbReference>
<comment type="similarity">
    <text evidence="1 3">Belongs to the short-chain dehydrogenases/reductases (SDR) family.</text>
</comment>
<keyword evidence="5" id="KW-1185">Reference proteome</keyword>
<dbReference type="Gene3D" id="3.40.50.720">
    <property type="entry name" value="NAD(P)-binding Rossmann-like Domain"/>
    <property type="match status" value="1"/>
</dbReference>
<evidence type="ECO:0000256" key="1">
    <source>
        <dbReference type="ARBA" id="ARBA00006484"/>
    </source>
</evidence>
<dbReference type="Proteomes" id="UP001592528">
    <property type="component" value="Unassembled WGS sequence"/>
</dbReference>
<dbReference type="EMBL" id="JBHEZZ010000013">
    <property type="protein sequence ID" value="MFC1404191.1"/>
    <property type="molecule type" value="Genomic_DNA"/>
</dbReference>
<accession>A0ABV6URU4</accession>
<dbReference type="InterPro" id="IPR051911">
    <property type="entry name" value="SDR_oxidoreductase"/>
</dbReference>
<evidence type="ECO:0000313" key="4">
    <source>
        <dbReference type="EMBL" id="MFC1404191.1"/>
    </source>
</evidence>
<dbReference type="RefSeq" id="WP_030255961.1">
    <property type="nucleotide sequence ID" value="NZ_JBHEZZ010000013.1"/>
</dbReference>
<gene>
    <name evidence="4" type="ORF">ACEZDJ_23140</name>
</gene>
<evidence type="ECO:0000256" key="3">
    <source>
        <dbReference type="RuleBase" id="RU000363"/>
    </source>
</evidence>
<reference evidence="4 5" key="1">
    <citation type="submission" date="2024-09" db="EMBL/GenBank/DDBJ databases">
        <authorList>
            <person name="Lee S.D."/>
        </authorList>
    </citation>
    <scope>NUCLEOTIDE SEQUENCE [LARGE SCALE GENOMIC DNA]</scope>
    <source>
        <strain evidence="4 5">N1-5</strain>
    </source>
</reference>
<evidence type="ECO:0000256" key="2">
    <source>
        <dbReference type="ARBA" id="ARBA00023002"/>
    </source>
</evidence>
<dbReference type="InterPro" id="IPR036291">
    <property type="entry name" value="NAD(P)-bd_dom_sf"/>
</dbReference>
<dbReference type="PANTHER" id="PTHR43976">
    <property type="entry name" value="SHORT CHAIN DEHYDROGENASE"/>
    <property type="match status" value="1"/>
</dbReference>
<dbReference type="InterPro" id="IPR002347">
    <property type="entry name" value="SDR_fam"/>
</dbReference>
<evidence type="ECO:0000313" key="5">
    <source>
        <dbReference type="Proteomes" id="UP001592528"/>
    </source>
</evidence>
<sequence>MTSKTATSKTATTKTWFVTGASRGFGRVWTEAALERGDSVAATARDISTLAPLVEAWGDAVLPIELDVTDREAAFAAVESARARFGTLDVVVNNAGYGLFGMVEEVTEEQARRQLDTNLLGPLWVTQAALPVLRSQGHGHIVQVSSVGGVFSLPGLGVYHASKWGLEGMTSSLAMEVRSFGIKVTLVEPAGFATDWQGPSAVRAPESPAYADFRANLPVSASPRRGDPRATAQAILAVVDAEEPPLRLFFGDQPLPLMRAEYARRIEEWEAWDELARKAFG</sequence>
<dbReference type="SUPFAM" id="SSF51735">
    <property type="entry name" value="NAD(P)-binding Rossmann-fold domains"/>
    <property type="match status" value="1"/>
</dbReference>
<dbReference type="NCBIfam" id="NF006114">
    <property type="entry name" value="PRK08263.1"/>
    <property type="match status" value="1"/>
</dbReference>
<protein>
    <submittedName>
        <fullName evidence="4">SDR family NAD(P)-dependent oxidoreductase</fullName>
    </submittedName>
</protein>
<dbReference type="PRINTS" id="PR00081">
    <property type="entry name" value="GDHRDH"/>
</dbReference>
<keyword evidence="2" id="KW-0560">Oxidoreductase</keyword>